<dbReference type="EMBL" id="BART01021466">
    <property type="protein sequence ID" value="GAH00594.1"/>
    <property type="molecule type" value="Genomic_DNA"/>
</dbReference>
<keyword evidence="1" id="KW-0175">Coiled coil</keyword>
<gene>
    <name evidence="2" type="ORF">S01H4_39588</name>
</gene>
<sequence>MTYVSEEINPIYYNLAQQLASTNILINSLKAEENQLKKNINDFNISLEALKEALKEEPTISKSRSGHCL</sequence>
<organism evidence="2">
    <name type="scientific">marine sediment metagenome</name>
    <dbReference type="NCBI Taxonomy" id="412755"/>
    <lineage>
        <taxon>unclassified sequences</taxon>
        <taxon>metagenomes</taxon>
        <taxon>ecological metagenomes</taxon>
    </lineage>
</organism>
<evidence type="ECO:0000313" key="2">
    <source>
        <dbReference type="EMBL" id="GAH00594.1"/>
    </source>
</evidence>
<comment type="caution">
    <text evidence="2">The sequence shown here is derived from an EMBL/GenBank/DDBJ whole genome shotgun (WGS) entry which is preliminary data.</text>
</comment>
<evidence type="ECO:0000256" key="1">
    <source>
        <dbReference type="SAM" id="Coils"/>
    </source>
</evidence>
<feature type="coiled-coil region" evidence="1">
    <location>
        <begin position="19"/>
        <end position="53"/>
    </location>
</feature>
<name>X1D681_9ZZZZ</name>
<reference evidence="2" key="1">
    <citation type="journal article" date="2014" name="Front. Microbiol.">
        <title>High frequency of phylogenetically diverse reductive dehalogenase-homologous genes in deep subseafloor sedimentary metagenomes.</title>
        <authorList>
            <person name="Kawai M."/>
            <person name="Futagami T."/>
            <person name="Toyoda A."/>
            <person name="Takaki Y."/>
            <person name="Nishi S."/>
            <person name="Hori S."/>
            <person name="Arai W."/>
            <person name="Tsubouchi T."/>
            <person name="Morono Y."/>
            <person name="Uchiyama I."/>
            <person name="Ito T."/>
            <person name="Fujiyama A."/>
            <person name="Inagaki F."/>
            <person name="Takami H."/>
        </authorList>
    </citation>
    <scope>NUCLEOTIDE SEQUENCE</scope>
    <source>
        <strain evidence="2">Expedition CK06-06</strain>
    </source>
</reference>
<protein>
    <submittedName>
        <fullName evidence="2">Uncharacterized protein</fullName>
    </submittedName>
</protein>
<dbReference type="AlphaFoldDB" id="X1D681"/>
<proteinExistence type="predicted"/>
<accession>X1D681</accession>